<dbReference type="Pfam" id="PF07729">
    <property type="entry name" value="FCD"/>
    <property type="match status" value="1"/>
</dbReference>
<evidence type="ECO:0000259" key="4">
    <source>
        <dbReference type="PROSITE" id="PS50949"/>
    </source>
</evidence>
<name>A0ABS6IIM9_9HYPH</name>
<gene>
    <name evidence="5" type="ORF">KQ910_10135</name>
</gene>
<dbReference type="CDD" id="cd07377">
    <property type="entry name" value="WHTH_GntR"/>
    <property type="match status" value="1"/>
</dbReference>
<dbReference type="InterPro" id="IPR011711">
    <property type="entry name" value="GntR_C"/>
</dbReference>
<dbReference type="RefSeq" id="WP_216959111.1">
    <property type="nucleotide sequence ID" value="NZ_JAHOPB010000001.1"/>
</dbReference>
<dbReference type="InterPro" id="IPR000524">
    <property type="entry name" value="Tscrpt_reg_HTH_GntR"/>
</dbReference>
<dbReference type="PANTHER" id="PTHR43537:SF24">
    <property type="entry name" value="GLUCONATE OPERON TRANSCRIPTIONAL REPRESSOR"/>
    <property type="match status" value="1"/>
</dbReference>
<dbReference type="PROSITE" id="PS50949">
    <property type="entry name" value="HTH_GNTR"/>
    <property type="match status" value="1"/>
</dbReference>
<keyword evidence="6" id="KW-1185">Reference proteome</keyword>
<evidence type="ECO:0000313" key="6">
    <source>
        <dbReference type="Proteomes" id="UP000727907"/>
    </source>
</evidence>
<dbReference type="SMART" id="SM00895">
    <property type="entry name" value="FCD"/>
    <property type="match status" value="1"/>
</dbReference>
<keyword evidence="3" id="KW-0804">Transcription</keyword>
<organism evidence="5 6">
    <name type="scientific">Reyranella humidisoli</name>
    <dbReference type="NCBI Taxonomy" id="2849149"/>
    <lineage>
        <taxon>Bacteria</taxon>
        <taxon>Pseudomonadati</taxon>
        <taxon>Pseudomonadota</taxon>
        <taxon>Alphaproteobacteria</taxon>
        <taxon>Hyphomicrobiales</taxon>
        <taxon>Reyranellaceae</taxon>
        <taxon>Reyranella</taxon>
    </lineage>
</organism>
<evidence type="ECO:0000256" key="3">
    <source>
        <dbReference type="ARBA" id="ARBA00023163"/>
    </source>
</evidence>
<evidence type="ECO:0000256" key="2">
    <source>
        <dbReference type="ARBA" id="ARBA00023125"/>
    </source>
</evidence>
<keyword evidence="2" id="KW-0238">DNA-binding</keyword>
<dbReference type="EMBL" id="JAHOPB010000001">
    <property type="protein sequence ID" value="MBU8874123.1"/>
    <property type="molecule type" value="Genomic_DNA"/>
</dbReference>
<accession>A0ABS6IIM9</accession>
<protein>
    <submittedName>
        <fullName evidence="5">GntR family transcriptional regulator</fullName>
    </submittedName>
</protein>
<sequence>MDASPPPEMPLGKLVKSLPERLAERVLEDVMTGRLKPGDRLKEELLAQTHAVSRATVREALIALARQGYVVRIPRSGARIAEFSGQDLDDLFELRAALLSTAAGRYTRRAGPAQRADLESLVVDLEGLAAKPDTSPQDFATQSVRIQTFLTERCGNNHLPDMYKRLAGMGMWQLIRGQASSFLTQAGRAESAADWRRLADRVLANDAEGAERAARLLLEHSAVRVRQHFDEAVRVEQQP</sequence>
<evidence type="ECO:0000313" key="5">
    <source>
        <dbReference type="EMBL" id="MBU8874123.1"/>
    </source>
</evidence>
<dbReference type="Pfam" id="PF00392">
    <property type="entry name" value="GntR"/>
    <property type="match status" value="1"/>
</dbReference>
<dbReference type="Proteomes" id="UP000727907">
    <property type="component" value="Unassembled WGS sequence"/>
</dbReference>
<feature type="domain" description="HTH gntR-type" evidence="4">
    <location>
        <begin position="16"/>
        <end position="83"/>
    </location>
</feature>
<keyword evidence="1" id="KW-0805">Transcription regulation</keyword>
<evidence type="ECO:0000256" key="1">
    <source>
        <dbReference type="ARBA" id="ARBA00023015"/>
    </source>
</evidence>
<dbReference type="PANTHER" id="PTHR43537">
    <property type="entry name" value="TRANSCRIPTIONAL REGULATOR, GNTR FAMILY"/>
    <property type="match status" value="1"/>
</dbReference>
<reference evidence="5 6" key="1">
    <citation type="submission" date="2021-06" db="EMBL/GenBank/DDBJ databases">
        <authorList>
            <person name="Lee D.H."/>
        </authorList>
    </citation>
    <scope>NUCLEOTIDE SEQUENCE [LARGE SCALE GENOMIC DNA]</scope>
    <source>
        <strain evidence="5 6">MMS21-HV4-11</strain>
    </source>
</reference>
<proteinExistence type="predicted"/>
<comment type="caution">
    <text evidence="5">The sequence shown here is derived from an EMBL/GenBank/DDBJ whole genome shotgun (WGS) entry which is preliminary data.</text>
</comment>
<dbReference type="SMART" id="SM00345">
    <property type="entry name" value="HTH_GNTR"/>
    <property type="match status" value="1"/>
</dbReference>